<keyword evidence="5 9" id="KW-0408">Iron</keyword>
<keyword evidence="2 9" id="KW-0479">Metal-binding</keyword>
<dbReference type="EC" id="3.1.12.1" evidence="9"/>
<evidence type="ECO:0000256" key="6">
    <source>
        <dbReference type="ARBA" id="ARBA00023014"/>
    </source>
</evidence>
<keyword evidence="1 9" id="KW-0540">Nuclease</keyword>
<comment type="cofactor">
    <cofactor evidence="9">
        <name>Mg(2+)</name>
        <dbReference type="ChEBI" id="CHEBI:18420"/>
    </cofactor>
    <cofactor evidence="9">
        <name>Mn(2+)</name>
        <dbReference type="ChEBI" id="CHEBI:29035"/>
    </cofactor>
    <text evidence="9">Mg(2+) or Mn(2+) required for ssDNA cleavage activity.</text>
</comment>
<evidence type="ECO:0000256" key="3">
    <source>
        <dbReference type="ARBA" id="ARBA00022801"/>
    </source>
</evidence>
<sequence>MLKSVTATDVMNFSYCKRIPYYVHVLKIPQFTTVKEYKGREKYDDFKYRSKRSKIIQEFPHLERKYDLYLECDGFSTKLDCVFFNDDDAFPLQLKYAVKPKKMYATTRRQLLLEAFLIEQCLGKKVQRGFVKYELSGDLVEVDLTDKSELFEMFKEYFGIIMGEKLPEPTEYLKRCRDCCYRRFCWGDK</sequence>
<evidence type="ECO:0000256" key="8">
    <source>
        <dbReference type="ARBA" id="ARBA00023211"/>
    </source>
</evidence>
<keyword evidence="3 9" id="KW-0378">Hydrolase</keyword>
<evidence type="ECO:0000256" key="7">
    <source>
        <dbReference type="ARBA" id="ARBA00023118"/>
    </source>
</evidence>
<feature type="domain" description="DUF83" evidence="10">
    <location>
        <begin position="8"/>
        <end position="186"/>
    </location>
</feature>
<comment type="similarity">
    <text evidence="9">Belongs to the CRISPR-associated exonuclease Cas4 family.</text>
</comment>
<keyword evidence="6 9" id="KW-0411">Iron-sulfur</keyword>
<comment type="function">
    <text evidence="9">CRISPR (clustered regularly interspaced short palindromic repeat) is an adaptive immune system that provides protection against mobile genetic elements (viruses, transposable elements and conjugative plasmids). CRISPR clusters contain sequences complementary to antecedent mobile elements and target invading nucleic acids. CRISPR clusters are transcribed and processed into CRISPR RNA (crRNA).</text>
</comment>
<protein>
    <recommendedName>
        <fullName evidence="9">CRISPR-associated exonuclease Cas4</fullName>
        <ecNumber evidence="9">3.1.12.1</ecNumber>
    </recommendedName>
</protein>
<proteinExistence type="inferred from homology"/>
<dbReference type="InterPro" id="IPR011604">
    <property type="entry name" value="PDDEXK-like_dom_sf"/>
</dbReference>
<keyword evidence="4 9" id="KW-0269">Exonuclease</keyword>
<keyword evidence="7 9" id="KW-0051">Antiviral defense</keyword>
<keyword evidence="8 9" id="KW-0464">Manganese</keyword>
<comment type="cofactor">
    <cofactor evidence="9">
        <name>iron-sulfur cluster</name>
        <dbReference type="ChEBI" id="CHEBI:30408"/>
    </cofactor>
</comment>
<evidence type="ECO:0000256" key="4">
    <source>
        <dbReference type="ARBA" id="ARBA00022839"/>
    </source>
</evidence>
<organism evidence="11 12">
    <name type="scientific">Candidatus Auribacter fodinae</name>
    <dbReference type="NCBI Taxonomy" id="2093366"/>
    <lineage>
        <taxon>Bacteria</taxon>
        <taxon>Pseudomonadati</taxon>
        <taxon>Candidatus Auribacterota</taxon>
        <taxon>Candidatus Auribacteria</taxon>
        <taxon>Candidatus Auribacterales</taxon>
        <taxon>Candidatus Auribacteraceae</taxon>
        <taxon>Candidatus Auribacter</taxon>
    </lineage>
</organism>
<dbReference type="Gene3D" id="3.90.320.10">
    <property type="match status" value="1"/>
</dbReference>
<dbReference type="Proteomes" id="UP000266426">
    <property type="component" value="Unassembled WGS sequence"/>
</dbReference>
<dbReference type="NCBIfam" id="TIGR00372">
    <property type="entry name" value="cas4"/>
    <property type="match status" value="1"/>
</dbReference>
<dbReference type="InterPro" id="IPR022765">
    <property type="entry name" value="Dna2/Cas4_DUF83"/>
</dbReference>
<dbReference type="GO" id="GO:0046872">
    <property type="term" value="F:metal ion binding"/>
    <property type="evidence" value="ECO:0007669"/>
    <property type="project" value="UniProtKB-KW"/>
</dbReference>
<dbReference type="Pfam" id="PF01930">
    <property type="entry name" value="Cas_Cas4"/>
    <property type="match status" value="1"/>
</dbReference>
<accession>A0A3A4QVP1</accession>
<dbReference type="EMBL" id="QZJZ01000091">
    <property type="protein sequence ID" value="RJP56749.1"/>
    <property type="molecule type" value="Genomic_DNA"/>
</dbReference>
<gene>
    <name evidence="11" type="primary">cas4</name>
    <name evidence="11" type="ORF">C4541_11495</name>
</gene>
<evidence type="ECO:0000313" key="11">
    <source>
        <dbReference type="EMBL" id="RJP56749.1"/>
    </source>
</evidence>
<comment type="caution">
    <text evidence="11">The sequence shown here is derived from an EMBL/GenBank/DDBJ whole genome shotgun (WGS) entry which is preliminary data.</text>
</comment>
<dbReference type="InterPro" id="IPR013343">
    <property type="entry name" value="CRISPR-assoc_prot_Cas4"/>
</dbReference>
<dbReference type="GO" id="GO:0051536">
    <property type="term" value="F:iron-sulfur cluster binding"/>
    <property type="evidence" value="ECO:0007669"/>
    <property type="project" value="UniProtKB-KW"/>
</dbReference>
<name>A0A3A4QVP1_9BACT</name>
<evidence type="ECO:0000256" key="9">
    <source>
        <dbReference type="RuleBase" id="RU365022"/>
    </source>
</evidence>
<evidence type="ECO:0000259" key="10">
    <source>
        <dbReference type="Pfam" id="PF01930"/>
    </source>
</evidence>
<evidence type="ECO:0000256" key="2">
    <source>
        <dbReference type="ARBA" id="ARBA00022723"/>
    </source>
</evidence>
<reference evidence="11 12" key="1">
    <citation type="journal article" date="2017" name="ISME J.">
        <title>Energy and carbon metabolisms in a deep terrestrial subsurface fluid microbial community.</title>
        <authorList>
            <person name="Momper L."/>
            <person name="Jungbluth S.P."/>
            <person name="Lee M.D."/>
            <person name="Amend J.P."/>
        </authorList>
    </citation>
    <scope>NUCLEOTIDE SEQUENCE [LARGE SCALE GENOMIC DNA]</scope>
    <source>
        <strain evidence="11">SURF_26</strain>
    </source>
</reference>
<evidence type="ECO:0000313" key="12">
    <source>
        <dbReference type="Proteomes" id="UP000266426"/>
    </source>
</evidence>
<dbReference type="GO" id="GO:0004527">
    <property type="term" value="F:exonuclease activity"/>
    <property type="evidence" value="ECO:0007669"/>
    <property type="project" value="UniProtKB-KW"/>
</dbReference>
<evidence type="ECO:0000256" key="1">
    <source>
        <dbReference type="ARBA" id="ARBA00022722"/>
    </source>
</evidence>
<dbReference type="AlphaFoldDB" id="A0A3A4QVP1"/>
<dbReference type="GO" id="GO:0051607">
    <property type="term" value="P:defense response to virus"/>
    <property type="evidence" value="ECO:0007669"/>
    <property type="project" value="UniProtKB-KW"/>
</dbReference>
<evidence type="ECO:0000256" key="5">
    <source>
        <dbReference type="ARBA" id="ARBA00023004"/>
    </source>
</evidence>